<name>A0A9W4UC90_9PLEO</name>
<gene>
    <name evidence="1" type="ORF">PDIGIT_LOCUS5359</name>
</gene>
<proteinExistence type="predicted"/>
<keyword evidence="2" id="KW-1185">Reference proteome</keyword>
<evidence type="ECO:0000313" key="2">
    <source>
        <dbReference type="Proteomes" id="UP001152607"/>
    </source>
</evidence>
<sequence>MWCGSGGWVDHPATTESDNFLVLNMRPTISQDKNGLNGFPRARVTQSWPSDHGCSSCYNTPRSIYSIKSNPSHAQKKATLLTPVASGQGIPLESKKALSWAGLGDRYSIDVENIVQPRVSHVQLVFWVVFLLLQRLSEVFFNPPSPR</sequence>
<dbReference type="AlphaFoldDB" id="A0A9W4UC90"/>
<dbReference type="EMBL" id="CAOQHR010000003">
    <property type="protein sequence ID" value="CAI6332329.1"/>
    <property type="molecule type" value="Genomic_DNA"/>
</dbReference>
<accession>A0A9W4UC90</accession>
<organism evidence="1 2">
    <name type="scientific">Periconia digitata</name>
    <dbReference type="NCBI Taxonomy" id="1303443"/>
    <lineage>
        <taxon>Eukaryota</taxon>
        <taxon>Fungi</taxon>
        <taxon>Dikarya</taxon>
        <taxon>Ascomycota</taxon>
        <taxon>Pezizomycotina</taxon>
        <taxon>Dothideomycetes</taxon>
        <taxon>Pleosporomycetidae</taxon>
        <taxon>Pleosporales</taxon>
        <taxon>Massarineae</taxon>
        <taxon>Periconiaceae</taxon>
        <taxon>Periconia</taxon>
    </lineage>
</organism>
<dbReference type="Proteomes" id="UP001152607">
    <property type="component" value="Unassembled WGS sequence"/>
</dbReference>
<reference evidence="1" key="1">
    <citation type="submission" date="2023-01" db="EMBL/GenBank/DDBJ databases">
        <authorList>
            <person name="Van Ghelder C."/>
            <person name="Rancurel C."/>
        </authorList>
    </citation>
    <scope>NUCLEOTIDE SEQUENCE</scope>
    <source>
        <strain evidence="1">CNCM I-4278</strain>
    </source>
</reference>
<evidence type="ECO:0000313" key="1">
    <source>
        <dbReference type="EMBL" id="CAI6332329.1"/>
    </source>
</evidence>
<comment type="caution">
    <text evidence="1">The sequence shown here is derived from an EMBL/GenBank/DDBJ whole genome shotgun (WGS) entry which is preliminary data.</text>
</comment>
<protein>
    <submittedName>
        <fullName evidence="1">Uncharacterized protein</fullName>
    </submittedName>
</protein>